<dbReference type="InterPro" id="IPR037171">
    <property type="entry name" value="NagB/RpiA_transferase-like"/>
</dbReference>
<dbReference type="Gene3D" id="1.10.10.60">
    <property type="entry name" value="Homeodomain-like"/>
    <property type="match status" value="1"/>
</dbReference>
<dbReference type="InterPro" id="IPR007324">
    <property type="entry name" value="Sugar-bd_dom_put"/>
</dbReference>
<dbReference type="EMBL" id="WHNZ01000015">
    <property type="protein sequence ID" value="NOU99831.1"/>
    <property type="molecule type" value="Genomic_DNA"/>
</dbReference>
<name>A0ABX1ZID1_9BACL</name>
<dbReference type="Proteomes" id="UP000618579">
    <property type="component" value="Unassembled WGS sequence"/>
</dbReference>
<accession>A0ABX1ZID1</accession>
<dbReference type="PANTHER" id="PTHR34294">
    <property type="entry name" value="TRANSCRIPTIONAL REGULATOR-RELATED"/>
    <property type="match status" value="1"/>
</dbReference>
<evidence type="ECO:0000256" key="2">
    <source>
        <dbReference type="ARBA" id="ARBA00023015"/>
    </source>
</evidence>
<dbReference type="RefSeq" id="WP_171682683.1">
    <property type="nucleotide sequence ID" value="NZ_WHNZ01000015.1"/>
</dbReference>
<dbReference type="InterPro" id="IPR012318">
    <property type="entry name" value="HTH_CRP"/>
</dbReference>
<evidence type="ECO:0000313" key="6">
    <source>
        <dbReference type="EMBL" id="NOU99831.1"/>
    </source>
</evidence>
<evidence type="ECO:0000256" key="4">
    <source>
        <dbReference type="ARBA" id="ARBA00023163"/>
    </source>
</evidence>
<dbReference type="InterPro" id="IPR051054">
    <property type="entry name" value="SorC_transcr_regulators"/>
</dbReference>
<keyword evidence="2" id="KW-0805">Transcription regulation</keyword>
<keyword evidence="7" id="KW-1185">Reference proteome</keyword>
<dbReference type="Gene3D" id="3.40.50.1360">
    <property type="match status" value="1"/>
</dbReference>
<dbReference type="InterPro" id="IPR036390">
    <property type="entry name" value="WH_DNA-bd_sf"/>
</dbReference>
<reference evidence="6 7" key="1">
    <citation type="submission" date="2019-10" db="EMBL/GenBank/DDBJ databases">
        <title>Description of Paenibacillus pedi sp. nov.</title>
        <authorList>
            <person name="Carlier A."/>
            <person name="Qi S."/>
        </authorList>
    </citation>
    <scope>NUCLEOTIDE SEQUENCE [LARGE SCALE GENOMIC DNA]</scope>
    <source>
        <strain evidence="6 7">LMG 31457</strain>
    </source>
</reference>
<dbReference type="Pfam" id="PF04198">
    <property type="entry name" value="Sugar-bind"/>
    <property type="match status" value="1"/>
</dbReference>
<gene>
    <name evidence="6" type="ORF">GC097_07370</name>
</gene>
<sequence>MGGEKLDKIIDAARMYYQLDYSQQDIAKHLGVSRPTVSRFLQQAKADGIVQIKIMDPTENNENLASQLEEQFKLQKVIVVSVPQYEESIVKKYLGEAAAEFLYEVVKDGDTIATSWGTTLYEVAVRLQNKHVKDVAVVQLNGGVSYSEYNTYASEIIHLFGGAYNTNPHLLPLPAIVDHTVVKQAIEADRHIRKILDMGKRANIAVFTVGVPTEDSVLMKANYFSTSDLEVIHEKGVGDICSRFIDLEGGICSEELDRRTIGIDLVELRKKERSVLVAGGVKKVDAIYGAIRGKYTNTLITDQFTAKYLLEYKA</sequence>
<evidence type="ECO:0000256" key="3">
    <source>
        <dbReference type="ARBA" id="ARBA00023125"/>
    </source>
</evidence>
<dbReference type="Pfam" id="PF13545">
    <property type="entry name" value="HTH_Crp_2"/>
    <property type="match status" value="1"/>
</dbReference>
<proteinExistence type="inferred from homology"/>
<dbReference type="PANTHER" id="PTHR34294:SF1">
    <property type="entry name" value="TRANSCRIPTIONAL REGULATOR LSRR"/>
    <property type="match status" value="1"/>
</dbReference>
<evidence type="ECO:0000256" key="1">
    <source>
        <dbReference type="ARBA" id="ARBA00010466"/>
    </source>
</evidence>
<comment type="similarity">
    <text evidence="1">Belongs to the SorC transcriptional regulatory family.</text>
</comment>
<dbReference type="SUPFAM" id="SSF100950">
    <property type="entry name" value="NagB/RpiA/CoA transferase-like"/>
    <property type="match status" value="1"/>
</dbReference>
<evidence type="ECO:0000259" key="5">
    <source>
        <dbReference type="PROSITE" id="PS51063"/>
    </source>
</evidence>
<keyword evidence="3" id="KW-0238">DNA-binding</keyword>
<evidence type="ECO:0000313" key="7">
    <source>
        <dbReference type="Proteomes" id="UP000618579"/>
    </source>
</evidence>
<feature type="domain" description="HTH crp-type" evidence="5">
    <location>
        <begin position="1"/>
        <end position="58"/>
    </location>
</feature>
<protein>
    <submittedName>
        <fullName evidence="6">Helix-turn-helix domain-containing protein</fullName>
    </submittedName>
</protein>
<comment type="caution">
    <text evidence="6">The sequence shown here is derived from an EMBL/GenBank/DDBJ whole genome shotgun (WGS) entry which is preliminary data.</text>
</comment>
<organism evidence="6 7">
    <name type="scientific">Paenibacillus planticolens</name>
    <dbReference type="NCBI Taxonomy" id="2654976"/>
    <lineage>
        <taxon>Bacteria</taxon>
        <taxon>Bacillati</taxon>
        <taxon>Bacillota</taxon>
        <taxon>Bacilli</taxon>
        <taxon>Bacillales</taxon>
        <taxon>Paenibacillaceae</taxon>
        <taxon>Paenibacillus</taxon>
    </lineage>
</organism>
<dbReference type="SUPFAM" id="SSF46785">
    <property type="entry name" value="Winged helix' DNA-binding domain"/>
    <property type="match status" value="1"/>
</dbReference>
<dbReference type="PROSITE" id="PS51063">
    <property type="entry name" value="HTH_CRP_2"/>
    <property type="match status" value="1"/>
</dbReference>
<keyword evidence="4" id="KW-0804">Transcription</keyword>